<evidence type="ECO:0000313" key="2">
    <source>
        <dbReference type="EMBL" id="OIJ88231.1"/>
    </source>
</evidence>
<dbReference type="AlphaFoldDB" id="A0A1S2P3K6"/>
<evidence type="ECO:0000313" key="3">
    <source>
        <dbReference type="Proteomes" id="UP000179935"/>
    </source>
</evidence>
<protein>
    <submittedName>
        <fullName evidence="2">Uncharacterized protein</fullName>
    </submittedName>
</protein>
<name>A0A1S2P3K6_9ACTN</name>
<dbReference type="STRING" id="1428652.BIV24_21870"/>
<accession>A0A1S2P3K6</accession>
<evidence type="ECO:0000256" key="1">
    <source>
        <dbReference type="SAM" id="MobiDB-lite"/>
    </source>
</evidence>
<keyword evidence="3" id="KW-1185">Reference proteome</keyword>
<sequence length="106" mass="11077">MAILRSEPAVFGPVASDPTGSRSMDTLAASGEKALDAIRRARSEIRSRVWSLADGRAPDGGGEVTAGHRPARHRPQNAKRSADSVGRPSCKIEASLTLSSVGLSEP</sequence>
<feature type="region of interest" description="Disordered" evidence="1">
    <location>
        <begin position="1"/>
        <end position="24"/>
    </location>
</feature>
<feature type="region of interest" description="Disordered" evidence="1">
    <location>
        <begin position="53"/>
        <end position="88"/>
    </location>
</feature>
<dbReference type="EMBL" id="MLYP01000058">
    <property type="protein sequence ID" value="OIJ88231.1"/>
    <property type="molecule type" value="Genomic_DNA"/>
</dbReference>
<gene>
    <name evidence="2" type="ORF">BIV24_21870</name>
</gene>
<dbReference type="Proteomes" id="UP000179935">
    <property type="component" value="Unassembled WGS sequence"/>
</dbReference>
<comment type="caution">
    <text evidence="2">The sequence shown here is derived from an EMBL/GenBank/DDBJ whole genome shotgun (WGS) entry which is preliminary data.</text>
</comment>
<proteinExistence type="predicted"/>
<reference evidence="2 3" key="1">
    <citation type="submission" date="2016-10" db="EMBL/GenBank/DDBJ databases">
        <title>Genome sequence of Streptomyces sp. MUSC 93.</title>
        <authorList>
            <person name="Lee L.-H."/>
            <person name="Ser H.-L."/>
            <person name="Law J.W.-F."/>
        </authorList>
    </citation>
    <scope>NUCLEOTIDE SEQUENCE [LARGE SCALE GENOMIC DNA]</scope>
    <source>
        <strain evidence="2 3">MUSC 93</strain>
    </source>
</reference>
<organism evidence="2 3">
    <name type="scientific">Streptomyces colonosanans</name>
    <dbReference type="NCBI Taxonomy" id="1428652"/>
    <lineage>
        <taxon>Bacteria</taxon>
        <taxon>Bacillati</taxon>
        <taxon>Actinomycetota</taxon>
        <taxon>Actinomycetes</taxon>
        <taxon>Kitasatosporales</taxon>
        <taxon>Streptomycetaceae</taxon>
        <taxon>Streptomyces</taxon>
    </lineage>
</organism>